<proteinExistence type="predicted"/>
<dbReference type="EMBL" id="BGZK01000890">
    <property type="protein sequence ID" value="GBP64203.1"/>
    <property type="molecule type" value="Genomic_DNA"/>
</dbReference>
<sequence>MGAAVWPSSLFTLPARRMRECDLLSEVVNMDDGLLFLIENSQVRREMTKIRIGVQEMNKERERDKFKLVDLSRSRESNARSATKFDVNTHKKHIRFIILRERRMRQPPARPLLSTLPAFIREHLRIIECV</sequence>
<gene>
    <name evidence="1" type="ORF">EVAR_35592_1</name>
</gene>
<protein>
    <submittedName>
        <fullName evidence="1">Uncharacterized protein</fullName>
    </submittedName>
</protein>
<keyword evidence="2" id="KW-1185">Reference proteome</keyword>
<comment type="caution">
    <text evidence="1">The sequence shown here is derived from an EMBL/GenBank/DDBJ whole genome shotgun (WGS) entry which is preliminary data.</text>
</comment>
<dbReference type="AlphaFoldDB" id="A0A4C1XM38"/>
<evidence type="ECO:0000313" key="2">
    <source>
        <dbReference type="Proteomes" id="UP000299102"/>
    </source>
</evidence>
<evidence type="ECO:0000313" key="1">
    <source>
        <dbReference type="EMBL" id="GBP64203.1"/>
    </source>
</evidence>
<dbReference type="Proteomes" id="UP000299102">
    <property type="component" value="Unassembled WGS sequence"/>
</dbReference>
<reference evidence="1 2" key="1">
    <citation type="journal article" date="2019" name="Commun. Biol.">
        <title>The bagworm genome reveals a unique fibroin gene that provides high tensile strength.</title>
        <authorList>
            <person name="Kono N."/>
            <person name="Nakamura H."/>
            <person name="Ohtoshi R."/>
            <person name="Tomita M."/>
            <person name="Numata K."/>
            <person name="Arakawa K."/>
        </authorList>
    </citation>
    <scope>NUCLEOTIDE SEQUENCE [LARGE SCALE GENOMIC DNA]</scope>
</reference>
<name>A0A4C1XM38_EUMVA</name>
<organism evidence="1 2">
    <name type="scientific">Eumeta variegata</name>
    <name type="common">Bagworm moth</name>
    <name type="synonym">Eumeta japonica</name>
    <dbReference type="NCBI Taxonomy" id="151549"/>
    <lineage>
        <taxon>Eukaryota</taxon>
        <taxon>Metazoa</taxon>
        <taxon>Ecdysozoa</taxon>
        <taxon>Arthropoda</taxon>
        <taxon>Hexapoda</taxon>
        <taxon>Insecta</taxon>
        <taxon>Pterygota</taxon>
        <taxon>Neoptera</taxon>
        <taxon>Endopterygota</taxon>
        <taxon>Lepidoptera</taxon>
        <taxon>Glossata</taxon>
        <taxon>Ditrysia</taxon>
        <taxon>Tineoidea</taxon>
        <taxon>Psychidae</taxon>
        <taxon>Oiketicinae</taxon>
        <taxon>Eumeta</taxon>
    </lineage>
</organism>
<accession>A0A4C1XM38</accession>